<feature type="domain" description="Exonuclease" evidence="3">
    <location>
        <begin position="25"/>
        <end position="200"/>
    </location>
</feature>
<dbReference type="GO" id="GO:0045004">
    <property type="term" value="P:DNA replication proofreading"/>
    <property type="evidence" value="ECO:0007669"/>
    <property type="project" value="TreeGrafter"/>
</dbReference>
<dbReference type="NCBIfam" id="TIGR00573">
    <property type="entry name" value="dnaq"/>
    <property type="match status" value="1"/>
</dbReference>
<dbReference type="InterPro" id="IPR013520">
    <property type="entry name" value="Ribonucl_H"/>
</dbReference>
<dbReference type="InterPro" id="IPR036397">
    <property type="entry name" value="RNaseH_sf"/>
</dbReference>
<dbReference type="InterPro" id="IPR006054">
    <property type="entry name" value="DnaQ"/>
</dbReference>
<dbReference type="RefSeq" id="WP_184653006.1">
    <property type="nucleotide sequence ID" value="NZ_JACHFR010000003.1"/>
</dbReference>
<dbReference type="AlphaFoldDB" id="A0A840SJN0"/>
<protein>
    <submittedName>
        <fullName evidence="4">DNA polymerase-3 subunit epsilon</fullName>
        <ecNumber evidence="4">2.7.7.7</ecNumber>
    </submittedName>
</protein>
<dbReference type="EMBL" id="JACHFR010000003">
    <property type="protein sequence ID" value="MBB5219581.1"/>
    <property type="molecule type" value="Genomic_DNA"/>
</dbReference>
<dbReference type="SMART" id="SM00479">
    <property type="entry name" value="EXOIII"/>
    <property type="match status" value="1"/>
</dbReference>
<gene>
    <name evidence="4" type="ORF">HNP77_001963</name>
</gene>
<comment type="function">
    <text evidence="1">DNA polymerase III is a complex, multichain enzyme responsible for most of the replicative synthesis in bacteria. The epsilon subunit contain the editing function and is a proofreading 3'-5' exonuclease.</text>
</comment>
<accession>A0A840SJN0</accession>
<dbReference type="GO" id="GO:0003887">
    <property type="term" value="F:DNA-directed DNA polymerase activity"/>
    <property type="evidence" value="ECO:0007669"/>
    <property type="project" value="UniProtKB-EC"/>
</dbReference>
<dbReference type="FunFam" id="3.30.420.10:FF:000045">
    <property type="entry name" value="3'-5' exonuclease DinG"/>
    <property type="match status" value="1"/>
</dbReference>
<keyword evidence="4" id="KW-0808">Transferase</keyword>
<sequence length="218" mass="24666">MNERPPIHIFSKYNTLAREFFCGRTFIAFDTETTGLHASDSYMIEIGAVKFNCDGIIGEPFDILIKPPVPVPAQLEELTHITNDMLKDCPGEETAVKAFLEYIEDDYTLLAAHNAPFDLYFMNAALIRSGLAPLKNICIDTLPLSKWAYPSLTAMNIKGTFKLQSLAQRFNIEVKAAHRADDDARVCMEVLKRIVEDSLPRQKDYKQAQEEKSQLSLF</sequence>
<evidence type="ECO:0000313" key="5">
    <source>
        <dbReference type="Proteomes" id="UP000578697"/>
    </source>
</evidence>
<keyword evidence="4" id="KW-0548">Nucleotidyltransferase</keyword>
<dbReference type="Pfam" id="PF00929">
    <property type="entry name" value="RNase_T"/>
    <property type="match status" value="1"/>
</dbReference>
<dbReference type="Proteomes" id="UP000578697">
    <property type="component" value="Unassembled WGS sequence"/>
</dbReference>
<proteinExistence type="predicted"/>
<dbReference type="GO" id="GO:0005829">
    <property type="term" value="C:cytosol"/>
    <property type="evidence" value="ECO:0007669"/>
    <property type="project" value="TreeGrafter"/>
</dbReference>
<reference evidence="4 5" key="1">
    <citation type="submission" date="2020-08" db="EMBL/GenBank/DDBJ databases">
        <title>Genomic Encyclopedia of Type Strains, Phase IV (KMG-IV): sequencing the most valuable type-strain genomes for metagenomic binning, comparative biology and taxonomic classification.</title>
        <authorList>
            <person name="Goeker M."/>
        </authorList>
    </citation>
    <scope>NUCLEOTIDE SEQUENCE [LARGE SCALE GENOMIC DNA]</scope>
    <source>
        <strain evidence="4 5">DSM 103679</strain>
    </source>
</reference>
<dbReference type="InterPro" id="IPR012337">
    <property type="entry name" value="RNaseH-like_sf"/>
</dbReference>
<dbReference type="PANTHER" id="PTHR30231">
    <property type="entry name" value="DNA POLYMERASE III SUBUNIT EPSILON"/>
    <property type="match status" value="1"/>
</dbReference>
<evidence type="ECO:0000259" key="3">
    <source>
        <dbReference type="SMART" id="SM00479"/>
    </source>
</evidence>
<dbReference type="Gene3D" id="3.30.420.10">
    <property type="entry name" value="Ribonuclease H-like superfamily/Ribonuclease H"/>
    <property type="match status" value="1"/>
</dbReference>
<dbReference type="GO" id="GO:0008408">
    <property type="term" value="F:3'-5' exonuclease activity"/>
    <property type="evidence" value="ECO:0007669"/>
    <property type="project" value="TreeGrafter"/>
</dbReference>
<keyword evidence="5" id="KW-1185">Reference proteome</keyword>
<evidence type="ECO:0000313" key="4">
    <source>
        <dbReference type="EMBL" id="MBB5219581.1"/>
    </source>
</evidence>
<organism evidence="4 5">
    <name type="scientific">Treponema rectale</name>
    <dbReference type="NCBI Taxonomy" id="744512"/>
    <lineage>
        <taxon>Bacteria</taxon>
        <taxon>Pseudomonadati</taxon>
        <taxon>Spirochaetota</taxon>
        <taxon>Spirochaetia</taxon>
        <taxon>Spirochaetales</taxon>
        <taxon>Treponemataceae</taxon>
        <taxon>Treponema</taxon>
    </lineage>
</organism>
<evidence type="ECO:0000256" key="2">
    <source>
        <dbReference type="ARBA" id="ARBA00026073"/>
    </source>
</evidence>
<evidence type="ECO:0000256" key="1">
    <source>
        <dbReference type="ARBA" id="ARBA00025483"/>
    </source>
</evidence>
<dbReference type="SUPFAM" id="SSF53098">
    <property type="entry name" value="Ribonuclease H-like"/>
    <property type="match status" value="1"/>
</dbReference>
<dbReference type="EC" id="2.7.7.7" evidence="4"/>
<dbReference type="CDD" id="cd06127">
    <property type="entry name" value="DEDDh"/>
    <property type="match status" value="1"/>
</dbReference>
<comment type="subunit">
    <text evidence="2">DNA polymerase III contains a core (composed of alpha, epsilon and theta chains) that associates with a tau subunit. This core dimerizes to form the POLIII' complex. PolIII' associates with the gamma complex (composed of gamma, delta, delta', psi and chi chains) and with the beta chain to form the complete DNA polymerase III complex.</text>
</comment>
<comment type="caution">
    <text evidence="4">The sequence shown here is derived from an EMBL/GenBank/DDBJ whole genome shotgun (WGS) entry which is preliminary data.</text>
</comment>
<dbReference type="GO" id="GO:0003677">
    <property type="term" value="F:DNA binding"/>
    <property type="evidence" value="ECO:0007669"/>
    <property type="project" value="InterPro"/>
</dbReference>
<dbReference type="PANTHER" id="PTHR30231:SF41">
    <property type="entry name" value="DNA POLYMERASE III SUBUNIT EPSILON"/>
    <property type="match status" value="1"/>
</dbReference>
<name>A0A840SJN0_9SPIR</name>